<dbReference type="RefSeq" id="WP_216923522.1">
    <property type="nucleotide sequence ID" value="NZ_JAHOPC010000002.1"/>
</dbReference>
<reference evidence="1 2" key="1">
    <citation type="submission" date="2021-06" db="EMBL/GenBank/DDBJ databases">
        <authorList>
            <person name="Jeong J.W."/>
        </authorList>
    </citation>
    <scope>NUCLEOTIDE SEQUENCE [LARGE SCALE GENOMIC DNA]</scope>
    <source>
        <strain evidence="1 2">MMS21-TAE1-1</strain>
    </source>
</reference>
<evidence type="ECO:0000313" key="2">
    <source>
        <dbReference type="Proteomes" id="UP000824166"/>
    </source>
</evidence>
<evidence type="ECO:0000313" key="1">
    <source>
        <dbReference type="EMBL" id="MBU8865706.1"/>
    </source>
</evidence>
<name>A0ABS6I1T7_9MICC</name>
<keyword evidence="2" id="KW-1185">Reference proteome</keyword>
<protein>
    <submittedName>
        <fullName evidence="1">DUF4192 domain-containing protein</fullName>
    </submittedName>
</protein>
<organism evidence="1 2">
    <name type="scientific">Paenarthrobacter aromaticivorans</name>
    <dbReference type="NCBI Taxonomy" id="2849150"/>
    <lineage>
        <taxon>Bacteria</taxon>
        <taxon>Bacillati</taxon>
        <taxon>Actinomycetota</taxon>
        <taxon>Actinomycetes</taxon>
        <taxon>Micrococcales</taxon>
        <taxon>Micrococcaceae</taxon>
        <taxon>Paenarthrobacter</taxon>
    </lineage>
</organism>
<proteinExistence type="predicted"/>
<dbReference type="EMBL" id="JAHOPC010000002">
    <property type="protein sequence ID" value="MBU8865706.1"/>
    <property type="molecule type" value="Genomic_DNA"/>
</dbReference>
<accession>A0ABS6I1T7</accession>
<comment type="caution">
    <text evidence="1">The sequence shown here is derived from an EMBL/GenBank/DDBJ whole genome shotgun (WGS) entry which is preliminary data.</text>
</comment>
<dbReference type="Proteomes" id="UP000824166">
    <property type="component" value="Unassembled WGS sequence"/>
</dbReference>
<sequence length="90" mass="10018">MNALTIKDPADLLSFIGHTLRFWPQESLVCVTLDNDKVGATLRIDRLQLALDTDPGYRFARLSDQMLGAGIIAGWNTNRDTAYTAHLDMP</sequence>
<gene>
    <name evidence="1" type="ORF">KSW38_05300</name>
</gene>